<dbReference type="Proteomes" id="UP001341281">
    <property type="component" value="Chromosome 08"/>
</dbReference>
<evidence type="ECO:0000313" key="3">
    <source>
        <dbReference type="Proteomes" id="UP001341281"/>
    </source>
</evidence>
<feature type="region of interest" description="Disordered" evidence="1">
    <location>
        <begin position="1"/>
        <end position="64"/>
    </location>
</feature>
<protein>
    <submittedName>
        <fullName evidence="2">Uncharacterized protein</fullName>
    </submittedName>
</protein>
<sequence>MAYIGVTRRLSGSRPAGFIPTSSNSAPPTRTRRPDPRASPRPTPSPSRPRLGDATPRARCRHPRAVPELLATLSARRRTGGCRLQDAHGESLSLQPVPVLHLHSCAQPCPVHGLG</sequence>
<dbReference type="AlphaFoldDB" id="A0AAQ3X736"/>
<accession>A0AAQ3X736</accession>
<keyword evidence="3" id="KW-1185">Reference proteome</keyword>
<proteinExistence type="predicted"/>
<reference evidence="2 3" key="1">
    <citation type="submission" date="2024-02" db="EMBL/GenBank/DDBJ databases">
        <title>High-quality chromosome-scale genome assembly of Pensacola bahiagrass (Paspalum notatum Flugge var. saurae).</title>
        <authorList>
            <person name="Vega J.M."/>
            <person name="Podio M."/>
            <person name="Orjuela J."/>
            <person name="Siena L.A."/>
            <person name="Pessino S.C."/>
            <person name="Combes M.C."/>
            <person name="Mariac C."/>
            <person name="Albertini E."/>
            <person name="Pupilli F."/>
            <person name="Ortiz J.P.A."/>
            <person name="Leblanc O."/>
        </authorList>
    </citation>
    <scope>NUCLEOTIDE SEQUENCE [LARGE SCALE GENOMIC DNA]</scope>
    <source>
        <strain evidence="2">R1</strain>
        <tissue evidence="2">Leaf</tissue>
    </source>
</reference>
<name>A0AAQ3X736_PASNO</name>
<evidence type="ECO:0000256" key="1">
    <source>
        <dbReference type="SAM" id="MobiDB-lite"/>
    </source>
</evidence>
<evidence type="ECO:0000313" key="2">
    <source>
        <dbReference type="EMBL" id="WVZ87936.1"/>
    </source>
</evidence>
<organism evidence="2 3">
    <name type="scientific">Paspalum notatum var. saurae</name>
    <dbReference type="NCBI Taxonomy" id="547442"/>
    <lineage>
        <taxon>Eukaryota</taxon>
        <taxon>Viridiplantae</taxon>
        <taxon>Streptophyta</taxon>
        <taxon>Embryophyta</taxon>
        <taxon>Tracheophyta</taxon>
        <taxon>Spermatophyta</taxon>
        <taxon>Magnoliopsida</taxon>
        <taxon>Liliopsida</taxon>
        <taxon>Poales</taxon>
        <taxon>Poaceae</taxon>
        <taxon>PACMAD clade</taxon>
        <taxon>Panicoideae</taxon>
        <taxon>Andropogonodae</taxon>
        <taxon>Paspaleae</taxon>
        <taxon>Paspalinae</taxon>
        <taxon>Paspalum</taxon>
    </lineage>
</organism>
<dbReference type="EMBL" id="CP144752">
    <property type="protein sequence ID" value="WVZ87936.1"/>
    <property type="molecule type" value="Genomic_DNA"/>
</dbReference>
<gene>
    <name evidence="2" type="ORF">U9M48_034510</name>
</gene>